<dbReference type="Gene3D" id="3.30.70.3290">
    <property type="match status" value="1"/>
</dbReference>
<keyword evidence="2" id="KW-0597">Phosphoprotein</keyword>
<reference evidence="6 7" key="1">
    <citation type="submission" date="2019-12" db="EMBL/GenBank/DDBJ databases">
        <title>Nocardia macrotermitis sp. nov. and Nocardia aurantia sp. nov., isolated from the gut of the fungus growing-termite Macrotermes natalensis.</title>
        <authorList>
            <person name="Christine B."/>
            <person name="Rene B."/>
        </authorList>
    </citation>
    <scope>NUCLEOTIDE SEQUENCE [LARGE SCALE GENOMIC DNA]</scope>
    <source>
        <strain evidence="6 7">DSM 102126</strain>
    </source>
</reference>
<evidence type="ECO:0000259" key="5">
    <source>
        <dbReference type="PROSITE" id="PS52004"/>
    </source>
</evidence>
<dbReference type="GO" id="GO:0006633">
    <property type="term" value="P:fatty acid biosynthetic process"/>
    <property type="evidence" value="ECO:0007669"/>
    <property type="project" value="InterPro"/>
</dbReference>
<evidence type="ECO:0000256" key="2">
    <source>
        <dbReference type="ARBA" id="ARBA00022553"/>
    </source>
</evidence>
<dbReference type="SUPFAM" id="SSF47336">
    <property type="entry name" value="ACP-like"/>
    <property type="match status" value="1"/>
</dbReference>
<dbReference type="RefSeq" id="WP_161106070.1">
    <property type="nucleotide sequence ID" value="NZ_JBHLYI010000015.1"/>
</dbReference>
<dbReference type="AlphaFoldDB" id="A0A6I4WG72"/>
<evidence type="ECO:0000313" key="6">
    <source>
        <dbReference type="EMBL" id="MXQ67880.1"/>
    </source>
</evidence>
<accession>A0A6I4WG72</accession>
<dbReference type="PANTHER" id="PTHR43775:SF51">
    <property type="entry name" value="INACTIVE PHENOLPHTHIOCEROL SYNTHESIS POLYKETIDE SYNTHASE TYPE I PKS1-RELATED"/>
    <property type="match status" value="1"/>
</dbReference>
<dbReference type="Proteomes" id="UP000431901">
    <property type="component" value="Unassembled WGS sequence"/>
</dbReference>
<dbReference type="InterPro" id="IPR014030">
    <property type="entry name" value="Ketoacyl_synth_N"/>
</dbReference>
<dbReference type="PROSITE" id="PS52004">
    <property type="entry name" value="KS3_2"/>
    <property type="match status" value="1"/>
</dbReference>
<dbReference type="EMBL" id="WUTW01000009">
    <property type="protein sequence ID" value="MXQ67880.1"/>
    <property type="molecule type" value="Genomic_DNA"/>
</dbReference>
<dbReference type="Pfam" id="PF16197">
    <property type="entry name" value="KAsynt_C_assoc"/>
    <property type="match status" value="1"/>
</dbReference>
<dbReference type="PANTHER" id="PTHR43775">
    <property type="entry name" value="FATTY ACID SYNTHASE"/>
    <property type="match status" value="1"/>
</dbReference>
<proteinExistence type="predicted"/>
<dbReference type="CDD" id="cd00833">
    <property type="entry name" value="PKS"/>
    <property type="match status" value="1"/>
</dbReference>
<dbReference type="InterPro" id="IPR050091">
    <property type="entry name" value="PKS_NRPS_Biosynth_Enz"/>
</dbReference>
<feature type="domain" description="Carrier" evidence="4">
    <location>
        <begin position="586"/>
        <end position="661"/>
    </location>
</feature>
<keyword evidence="1" id="KW-0596">Phosphopantetheine</keyword>
<dbReference type="SMART" id="SM00825">
    <property type="entry name" value="PKS_KS"/>
    <property type="match status" value="1"/>
</dbReference>
<dbReference type="Gene3D" id="1.10.1200.10">
    <property type="entry name" value="ACP-like"/>
    <property type="match status" value="1"/>
</dbReference>
<dbReference type="InterPro" id="IPR032821">
    <property type="entry name" value="PKS_assoc"/>
</dbReference>
<dbReference type="InterPro" id="IPR009081">
    <property type="entry name" value="PP-bd_ACP"/>
</dbReference>
<dbReference type="InterPro" id="IPR020806">
    <property type="entry name" value="PKS_PP-bd"/>
</dbReference>
<dbReference type="FunFam" id="3.40.47.10:FF:000019">
    <property type="entry name" value="Polyketide synthase type I"/>
    <property type="match status" value="1"/>
</dbReference>
<evidence type="ECO:0000259" key="4">
    <source>
        <dbReference type="PROSITE" id="PS50075"/>
    </source>
</evidence>
<dbReference type="GO" id="GO:0004312">
    <property type="term" value="F:fatty acid synthase activity"/>
    <property type="evidence" value="ECO:0007669"/>
    <property type="project" value="TreeGrafter"/>
</dbReference>
<evidence type="ECO:0000256" key="1">
    <source>
        <dbReference type="ARBA" id="ARBA00022450"/>
    </source>
</evidence>
<keyword evidence="7" id="KW-1185">Reference proteome</keyword>
<dbReference type="InterPro" id="IPR018201">
    <property type="entry name" value="Ketoacyl_synth_AS"/>
</dbReference>
<dbReference type="InterPro" id="IPR020841">
    <property type="entry name" value="PKS_Beta-ketoAc_synthase_dom"/>
</dbReference>
<dbReference type="InterPro" id="IPR016039">
    <property type="entry name" value="Thiolase-like"/>
</dbReference>
<gene>
    <name evidence="6" type="ORF">GQ466_28050</name>
</gene>
<keyword evidence="3" id="KW-0808">Transferase</keyword>
<dbReference type="Gene3D" id="3.40.47.10">
    <property type="match status" value="1"/>
</dbReference>
<dbReference type="InterPro" id="IPR036736">
    <property type="entry name" value="ACP-like_sf"/>
</dbReference>
<dbReference type="SMART" id="SM00823">
    <property type="entry name" value="PKS_PP"/>
    <property type="match status" value="1"/>
</dbReference>
<feature type="domain" description="Ketosynthase family 3 (KS3)" evidence="5">
    <location>
        <begin position="31"/>
        <end position="450"/>
    </location>
</feature>
<comment type="caution">
    <text evidence="6">The sequence shown here is derived from an EMBL/GenBank/DDBJ whole genome shotgun (WGS) entry which is preliminary data.</text>
</comment>
<dbReference type="Pfam" id="PF00550">
    <property type="entry name" value="PP-binding"/>
    <property type="match status" value="1"/>
</dbReference>
<protein>
    <submittedName>
        <fullName evidence="6">Uncharacterized protein</fullName>
    </submittedName>
</protein>
<dbReference type="OrthoDB" id="3540929at2"/>
<evidence type="ECO:0000256" key="3">
    <source>
        <dbReference type="ARBA" id="ARBA00022679"/>
    </source>
</evidence>
<sequence>MSAGTEARLVAALREALKEIERLRAHGADASDPVAVVGIGCRLPGAIASPDDLWDAVAHGRDAISGFPTDRGWDLDALYDPDPDRPGTFYVREGGFLDDAAGFDAAFFGISAGEATAMDPQQRLVLEVAWEALEHAGIDPHALAGTDTGVFAGAMAQEYAAGEAAADGHRLTGTAGSVVSGRVAYTLGLEGPAVTVDTACSSSLVAVHLAARSLRTGECDLALAGGVTVMATPRAFVDLARQRGLSPGGRCRSFAASADGTAWSEGAGVLVLERLSDAERRGHRVLALVRGSAVNQDGASNGLTAPSGLAQQRVIRAALADAGLAPADVDVVEAHGTGTVLGDPIEARAILAAYGRDRERPLLLGSVKSNLGHTQAAAGIAGLAKMIEAMRHGTVPSTLHVDAPTPHVDWTGTVRLATDPADWPETGRPRRAAVSSFGISGTNAHVIVEEAPAPPPDAPRRPMDAIPWVLSARTPAALAEQARRLLAHAERHDPLDIAYSLATTRARFAHRAAVVGATRDELTAGLREIAAGQAPTPPDGPARRFTTGEDVDWTAVFAGSGARRVDLPTYPFERRRFWPGTPAPAPADGPLVDLVRAAVLEVVPGEPPGPDDDLVDRGLTSLTAVELRSRLQELTGVRVTLAEIFDDPTIRAVAALAERSAPAYVHD</sequence>
<dbReference type="Pfam" id="PF02801">
    <property type="entry name" value="Ketoacyl-synt_C"/>
    <property type="match status" value="1"/>
</dbReference>
<dbReference type="SUPFAM" id="SSF53901">
    <property type="entry name" value="Thiolase-like"/>
    <property type="match status" value="1"/>
</dbReference>
<dbReference type="PROSITE" id="PS50075">
    <property type="entry name" value="CARRIER"/>
    <property type="match status" value="1"/>
</dbReference>
<organism evidence="6 7">
    <name type="scientific">Actinomadura rayongensis</name>
    <dbReference type="NCBI Taxonomy" id="1429076"/>
    <lineage>
        <taxon>Bacteria</taxon>
        <taxon>Bacillati</taxon>
        <taxon>Actinomycetota</taxon>
        <taxon>Actinomycetes</taxon>
        <taxon>Streptosporangiales</taxon>
        <taxon>Thermomonosporaceae</taxon>
        <taxon>Actinomadura</taxon>
    </lineage>
</organism>
<evidence type="ECO:0000313" key="7">
    <source>
        <dbReference type="Proteomes" id="UP000431901"/>
    </source>
</evidence>
<dbReference type="InterPro" id="IPR014031">
    <property type="entry name" value="Ketoacyl_synth_C"/>
</dbReference>
<dbReference type="Pfam" id="PF00109">
    <property type="entry name" value="ketoacyl-synt"/>
    <property type="match status" value="1"/>
</dbReference>
<dbReference type="GO" id="GO:0031177">
    <property type="term" value="F:phosphopantetheine binding"/>
    <property type="evidence" value="ECO:0007669"/>
    <property type="project" value="InterPro"/>
</dbReference>
<dbReference type="GO" id="GO:0004315">
    <property type="term" value="F:3-oxoacyl-[acyl-carrier-protein] synthase activity"/>
    <property type="evidence" value="ECO:0007669"/>
    <property type="project" value="InterPro"/>
</dbReference>
<dbReference type="PROSITE" id="PS00606">
    <property type="entry name" value="KS3_1"/>
    <property type="match status" value="1"/>
</dbReference>
<name>A0A6I4WG72_9ACTN</name>